<evidence type="ECO:0000313" key="4">
    <source>
        <dbReference type="Proteomes" id="UP000460435"/>
    </source>
</evidence>
<dbReference type="CDD" id="cd08899">
    <property type="entry name" value="SRPBCC_CalC_Aha1-like_6"/>
    <property type="match status" value="1"/>
</dbReference>
<dbReference type="InterPro" id="IPR013538">
    <property type="entry name" value="ASHA1/2-like_C"/>
</dbReference>
<evidence type="ECO:0000256" key="1">
    <source>
        <dbReference type="ARBA" id="ARBA00006817"/>
    </source>
</evidence>
<proteinExistence type="inferred from homology"/>
<keyword evidence="4" id="KW-1185">Reference proteome</keyword>
<sequence>MTETLNKNADGRTVLRIERHLSHPPTKVWRALTDPKELSQWFPATATTVDLRAGGTVQLEYGDEMLINTVEPPHVVEFSWHGELLRWELRPDEHGCKLMFTHTFDDHAGAASFASGWQQCLVAMELLLDGKPVEHERPSAELHDAFVETFGLDEGILEQTADGWRVRFERQLTAPAAQAWAVLAPRTPELGDPAPQALSTPSVTAGPVTHVEAPSRLEYQWLLEDRPAGSVRWELSDDRGTGHGARLVIVQTGSTAASGQQSLALEAWQRPIQDLAEKLRQITP</sequence>
<organism evidence="3 4">
    <name type="scientific">Phytoactinopolyspora mesophila</name>
    <dbReference type="NCBI Taxonomy" id="2650750"/>
    <lineage>
        <taxon>Bacteria</taxon>
        <taxon>Bacillati</taxon>
        <taxon>Actinomycetota</taxon>
        <taxon>Actinomycetes</taxon>
        <taxon>Jiangellales</taxon>
        <taxon>Jiangellaceae</taxon>
        <taxon>Phytoactinopolyspora</taxon>
    </lineage>
</organism>
<gene>
    <name evidence="3" type="ORF">F7O44_17905</name>
</gene>
<accession>A0A7K3M7B8</accession>
<dbReference type="AlphaFoldDB" id="A0A7K3M7B8"/>
<reference evidence="3 4" key="1">
    <citation type="submission" date="2019-11" db="EMBL/GenBank/DDBJ databases">
        <authorList>
            <person name="Li X.-J."/>
            <person name="Feng X.-M."/>
        </authorList>
    </citation>
    <scope>NUCLEOTIDE SEQUENCE [LARGE SCALE GENOMIC DNA]</scope>
    <source>
        <strain evidence="3 4">XMNu-373</strain>
    </source>
</reference>
<dbReference type="Pfam" id="PF08327">
    <property type="entry name" value="AHSA1"/>
    <property type="match status" value="1"/>
</dbReference>
<comment type="caution">
    <text evidence="3">The sequence shown here is derived from an EMBL/GenBank/DDBJ whole genome shotgun (WGS) entry which is preliminary data.</text>
</comment>
<dbReference type="RefSeq" id="WP_162451651.1">
    <property type="nucleotide sequence ID" value="NZ_WLZY01000006.1"/>
</dbReference>
<dbReference type="Proteomes" id="UP000460435">
    <property type="component" value="Unassembled WGS sequence"/>
</dbReference>
<name>A0A7K3M7B8_9ACTN</name>
<evidence type="ECO:0000313" key="3">
    <source>
        <dbReference type="EMBL" id="NDL58947.1"/>
    </source>
</evidence>
<comment type="similarity">
    <text evidence="1">Belongs to the AHA1 family.</text>
</comment>
<dbReference type="SUPFAM" id="SSF55961">
    <property type="entry name" value="Bet v1-like"/>
    <property type="match status" value="2"/>
</dbReference>
<dbReference type="Gene3D" id="3.30.530.20">
    <property type="match status" value="2"/>
</dbReference>
<feature type="domain" description="Activator of Hsp90 ATPase homologue 1/2-like C-terminal" evidence="2">
    <location>
        <begin position="23"/>
        <end position="126"/>
    </location>
</feature>
<dbReference type="EMBL" id="WLZY01000006">
    <property type="protein sequence ID" value="NDL58947.1"/>
    <property type="molecule type" value="Genomic_DNA"/>
</dbReference>
<dbReference type="InterPro" id="IPR023393">
    <property type="entry name" value="START-like_dom_sf"/>
</dbReference>
<protein>
    <submittedName>
        <fullName evidence="3">Toxin-antitoxin system toxin subunit</fullName>
    </submittedName>
</protein>
<evidence type="ECO:0000259" key="2">
    <source>
        <dbReference type="Pfam" id="PF08327"/>
    </source>
</evidence>